<dbReference type="HOGENOM" id="CLU_034359_0_0_11"/>
<evidence type="ECO:0000313" key="5">
    <source>
        <dbReference type="Proteomes" id="UP000006001"/>
    </source>
</evidence>
<organism evidence="4 5">
    <name type="scientific">Slackia exigua (strain ATCC 700122 / DSM 15923 / CIP 105133 / JCM 11022 / KCTC 5966 / S-7)</name>
    <dbReference type="NCBI Taxonomy" id="649764"/>
    <lineage>
        <taxon>Bacteria</taxon>
        <taxon>Bacillati</taxon>
        <taxon>Actinomycetota</taxon>
        <taxon>Coriobacteriia</taxon>
        <taxon>Eggerthellales</taxon>
        <taxon>Eggerthellaceae</taxon>
        <taxon>Slackia</taxon>
    </lineage>
</organism>
<dbReference type="eggNOG" id="COG0726">
    <property type="taxonomic scope" value="Bacteria"/>
</dbReference>
<dbReference type="InterPro" id="IPR002509">
    <property type="entry name" value="NODB_dom"/>
</dbReference>
<dbReference type="STRING" id="649764.HMPREF0762_00949"/>
<feature type="compositionally biased region" description="Basic and acidic residues" evidence="1">
    <location>
        <begin position="7"/>
        <end position="23"/>
    </location>
</feature>
<dbReference type="Gene3D" id="3.20.20.370">
    <property type="entry name" value="Glycoside hydrolase/deacetylase"/>
    <property type="match status" value="1"/>
</dbReference>
<keyword evidence="2" id="KW-0472">Membrane</keyword>
<feature type="compositionally biased region" description="Basic and acidic residues" evidence="1">
    <location>
        <begin position="40"/>
        <end position="52"/>
    </location>
</feature>
<keyword evidence="2" id="KW-0812">Transmembrane</keyword>
<dbReference type="Proteomes" id="UP000006001">
    <property type="component" value="Unassembled WGS sequence"/>
</dbReference>
<evidence type="ECO:0000256" key="1">
    <source>
        <dbReference type="SAM" id="MobiDB-lite"/>
    </source>
</evidence>
<dbReference type="PROSITE" id="PS51677">
    <property type="entry name" value="NODB"/>
    <property type="match status" value="1"/>
</dbReference>
<dbReference type="PANTHER" id="PTHR10587">
    <property type="entry name" value="GLYCOSYL TRANSFERASE-RELATED"/>
    <property type="match status" value="1"/>
</dbReference>
<evidence type="ECO:0000256" key="2">
    <source>
        <dbReference type="SAM" id="Phobius"/>
    </source>
</evidence>
<dbReference type="GO" id="GO:0005975">
    <property type="term" value="P:carbohydrate metabolic process"/>
    <property type="evidence" value="ECO:0007669"/>
    <property type="project" value="InterPro"/>
</dbReference>
<feature type="domain" description="NodB homology" evidence="3">
    <location>
        <begin position="290"/>
        <end position="479"/>
    </location>
</feature>
<evidence type="ECO:0000259" key="3">
    <source>
        <dbReference type="PROSITE" id="PS51677"/>
    </source>
</evidence>
<feature type="transmembrane region" description="Helical" evidence="2">
    <location>
        <begin position="113"/>
        <end position="134"/>
    </location>
</feature>
<dbReference type="InterPro" id="IPR050248">
    <property type="entry name" value="Polysacc_deacetylase_ArnD"/>
</dbReference>
<name>D0WGJ5_SLAES</name>
<dbReference type="EMBL" id="ACUX02000006">
    <property type="protein sequence ID" value="EEZ61608.1"/>
    <property type="molecule type" value="Genomic_DNA"/>
</dbReference>
<sequence length="501" mass="53706">MHPLAGTEEHTMQERPSVHDSRRAHAHASKPTSAGSHAPRLGEDRTRVRADGPARSSRASRASRRPTPAHDHARTPSRATARSGREGYVRASVSTPHSTHESALRREFRIRKLFTRALPLALVLIAIVAGFSAWSAHRPITVTINDAKVQLKDDRTIDAAFDLSGVKVKPGDLVDVEGDVLTEGGGTRYTATVDGAAVDDPDRTLKNGAVVQVSDGTNVEEDSTIDENAALPSKRVAKGSGPLCVKQDGHDGVASIKTGSVSGKQVVEEVKQDPVDTTYLRYYPEVGNDKVIALTFDDGPVAKQTEELLDVLADNGAKATFFTIGAQITGTAADDVVREEKDGHQVATHTWDHAAGSGQGVNLSYMTADEQRDEITKGLSGIAGALGHEVSPVLRAPGGNFPTDSVWVNVDDLITAQIGWNIDTMDWSRPGVDHIVSQIESARPGDVILMHDGGGDRSQTIEALKTALPYLKEQGYRFITIDELLKYPPADEPGAKVEDVS</sequence>
<dbReference type="InterPro" id="IPR011330">
    <property type="entry name" value="Glyco_hydro/deAcase_b/a-brl"/>
</dbReference>
<accession>D0WGJ5</accession>
<keyword evidence="2" id="KW-1133">Transmembrane helix</keyword>
<dbReference type="GO" id="GO:0016810">
    <property type="term" value="F:hydrolase activity, acting on carbon-nitrogen (but not peptide) bonds"/>
    <property type="evidence" value="ECO:0007669"/>
    <property type="project" value="InterPro"/>
</dbReference>
<reference evidence="4" key="1">
    <citation type="submission" date="2009-10" db="EMBL/GenBank/DDBJ databases">
        <authorList>
            <person name="Weinstock G."/>
            <person name="Sodergren E."/>
            <person name="Clifton S."/>
            <person name="Fulton L."/>
            <person name="Fulton B."/>
            <person name="Courtney L."/>
            <person name="Fronick C."/>
            <person name="Harrison M."/>
            <person name="Strong C."/>
            <person name="Farmer C."/>
            <person name="Delahaunty K."/>
            <person name="Markovic C."/>
            <person name="Hall O."/>
            <person name="Minx P."/>
            <person name="Tomlinson C."/>
            <person name="Mitreva M."/>
            <person name="Nelson J."/>
            <person name="Hou S."/>
            <person name="Wollam A."/>
            <person name="Pepin K.H."/>
            <person name="Johnson M."/>
            <person name="Bhonagiri V."/>
            <person name="Nash W.E."/>
            <person name="Warren W."/>
            <person name="Chinwalla A."/>
            <person name="Mardis E.R."/>
            <person name="Wilson R.K."/>
        </authorList>
    </citation>
    <scope>NUCLEOTIDE SEQUENCE [LARGE SCALE GENOMIC DNA]</scope>
    <source>
        <strain evidence="4">ATCC 700122</strain>
    </source>
</reference>
<gene>
    <name evidence="4" type="ORF">HMPREF0762_00949</name>
</gene>
<feature type="region of interest" description="Disordered" evidence="1">
    <location>
        <begin position="1"/>
        <end position="102"/>
    </location>
</feature>
<keyword evidence="5" id="KW-1185">Reference proteome</keyword>
<comment type="caution">
    <text evidence="4">The sequence shown here is derived from an EMBL/GenBank/DDBJ whole genome shotgun (WGS) entry which is preliminary data.</text>
</comment>
<dbReference type="AlphaFoldDB" id="D0WGJ5"/>
<proteinExistence type="predicted"/>
<evidence type="ECO:0000313" key="4">
    <source>
        <dbReference type="EMBL" id="EEZ61608.1"/>
    </source>
</evidence>
<dbReference type="SUPFAM" id="SSF88713">
    <property type="entry name" value="Glycoside hydrolase/deacetylase"/>
    <property type="match status" value="1"/>
</dbReference>
<dbReference type="Pfam" id="PF01522">
    <property type="entry name" value="Polysacc_deac_1"/>
    <property type="match status" value="1"/>
</dbReference>
<protein>
    <submittedName>
        <fullName evidence="4">Polysaccharide deacetylase</fullName>
    </submittedName>
</protein>